<dbReference type="InterPro" id="IPR027417">
    <property type="entry name" value="P-loop_NTPase"/>
</dbReference>
<dbReference type="InterPro" id="IPR004576">
    <property type="entry name" value="Mfd"/>
</dbReference>
<comment type="function">
    <text evidence="9">Couples transcription and DNA repair by recognizing RNA polymerase (RNAP) stalled at DNA lesions. Mediates ATP-dependent release of RNAP and its truncated transcript from the DNA, and recruitment of nucleotide excision repair machinery to the damaged site.</text>
</comment>
<name>A0A9D9DHP9_9BACL</name>
<evidence type="ECO:0000256" key="2">
    <source>
        <dbReference type="ARBA" id="ARBA00022741"/>
    </source>
</evidence>
<dbReference type="InterPro" id="IPR041471">
    <property type="entry name" value="UvrB_inter"/>
</dbReference>
<evidence type="ECO:0000313" key="12">
    <source>
        <dbReference type="EMBL" id="MBO8427869.1"/>
    </source>
</evidence>
<dbReference type="Proteomes" id="UP000823613">
    <property type="component" value="Unassembled WGS sequence"/>
</dbReference>
<evidence type="ECO:0000259" key="11">
    <source>
        <dbReference type="PROSITE" id="PS51194"/>
    </source>
</evidence>
<dbReference type="Pfam" id="PF00270">
    <property type="entry name" value="DEAD"/>
    <property type="match status" value="1"/>
</dbReference>
<dbReference type="SMART" id="SM01058">
    <property type="entry name" value="CarD_TRCF"/>
    <property type="match status" value="1"/>
</dbReference>
<comment type="similarity">
    <text evidence="9">In the C-terminal section; belongs to the helicase family. RecG subfamily.</text>
</comment>
<dbReference type="Pfam" id="PF00271">
    <property type="entry name" value="Helicase_C"/>
    <property type="match status" value="1"/>
</dbReference>
<dbReference type="NCBIfam" id="TIGR00580">
    <property type="entry name" value="mfd"/>
    <property type="match status" value="1"/>
</dbReference>
<dbReference type="GO" id="GO:0003678">
    <property type="term" value="F:DNA helicase activity"/>
    <property type="evidence" value="ECO:0007669"/>
    <property type="project" value="TreeGrafter"/>
</dbReference>
<dbReference type="SUPFAM" id="SSF52540">
    <property type="entry name" value="P-loop containing nucleoside triphosphate hydrolases"/>
    <property type="match status" value="3"/>
</dbReference>
<keyword evidence="1 9" id="KW-0963">Cytoplasm</keyword>
<dbReference type="SUPFAM" id="SSF143517">
    <property type="entry name" value="TRCF domain-like"/>
    <property type="match status" value="1"/>
</dbReference>
<dbReference type="Gene3D" id="3.40.50.300">
    <property type="entry name" value="P-loop containing nucleotide triphosphate hydrolases"/>
    <property type="match status" value="2"/>
</dbReference>
<comment type="subcellular location">
    <subcellularLocation>
        <location evidence="9">Cytoplasm</location>
    </subcellularLocation>
</comment>
<dbReference type="InterPro" id="IPR014001">
    <property type="entry name" value="Helicase_ATP-bd"/>
</dbReference>
<evidence type="ECO:0000259" key="10">
    <source>
        <dbReference type="PROSITE" id="PS51192"/>
    </source>
</evidence>
<dbReference type="EC" id="3.6.4.-" evidence="9"/>
<comment type="caution">
    <text evidence="12">The sequence shown here is derived from an EMBL/GenBank/DDBJ whole genome shotgun (WGS) entry which is preliminary data.</text>
</comment>
<keyword evidence="4 9" id="KW-0378">Hydrolase</keyword>
<dbReference type="Gene3D" id="3.40.50.11180">
    <property type="match status" value="1"/>
</dbReference>
<dbReference type="AlphaFoldDB" id="A0A9D9DHP9"/>
<dbReference type="PROSITE" id="PS51192">
    <property type="entry name" value="HELICASE_ATP_BIND_1"/>
    <property type="match status" value="1"/>
</dbReference>
<organism evidence="12 13">
    <name type="scientific">Candidatus Onthovivens merdipullorum</name>
    <dbReference type="NCBI Taxonomy" id="2840889"/>
    <lineage>
        <taxon>Bacteria</taxon>
        <taxon>Bacillati</taxon>
        <taxon>Bacillota</taxon>
        <taxon>Bacilli</taxon>
        <taxon>Bacillales</taxon>
        <taxon>Candidatus Onthovivens</taxon>
    </lineage>
</organism>
<dbReference type="EMBL" id="JADIMY010000097">
    <property type="protein sequence ID" value="MBO8427869.1"/>
    <property type="molecule type" value="Genomic_DNA"/>
</dbReference>
<keyword evidence="3 9" id="KW-0227">DNA damage</keyword>
<dbReference type="InterPro" id="IPR036101">
    <property type="entry name" value="CarD-like/TRCF_RID_sf"/>
</dbReference>
<feature type="domain" description="Helicase ATP-binding" evidence="10">
    <location>
        <begin position="627"/>
        <end position="788"/>
    </location>
</feature>
<dbReference type="Pfam" id="PF03461">
    <property type="entry name" value="TRCF"/>
    <property type="match status" value="1"/>
</dbReference>
<dbReference type="SMART" id="SM00487">
    <property type="entry name" value="DEXDc"/>
    <property type="match status" value="1"/>
</dbReference>
<dbReference type="InterPro" id="IPR003711">
    <property type="entry name" value="CarD-like/TRCF_RID"/>
</dbReference>
<evidence type="ECO:0000256" key="1">
    <source>
        <dbReference type="ARBA" id="ARBA00022490"/>
    </source>
</evidence>
<dbReference type="SMART" id="SM00982">
    <property type="entry name" value="TRCF"/>
    <property type="match status" value="1"/>
</dbReference>
<reference evidence="12" key="2">
    <citation type="journal article" date="2021" name="PeerJ">
        <title>Extensive microbial diversity within the chicken gut microbiome revealed by metagenomics and culture.</title>
        <authorList>
            <person name="Gilroy R."/>
            <person name="Ravi A."/>
            <person name="Getino M."/>
            <person name="Pursley I."/>
            <person name="Horton D.L."/>
            <person name="Alikhan N.F."/>
            <person name="Baker D."/>
            <person name="Gharbi K."/>
            <person name="Hall N."/>
            <person name="Watson M."/>
            <person name="Adriaenssens E.M."/>
            <person name="Foster-Nyarko E."/>
            <person name="Jarju S."/>
            <person name="Secka A."/>
            <person name="Antonio M."/>
            <person name="Oren A."/>
            <person name="Chaudhuri R.R."/>
            <person name="La Ragione R."/>
            <person name="Hildebrand F."/>
            <person name="Pallen M.J."/>
        </authorList>
    </citation>
    <scope>NUCLEOTIDE SEQUENCE</scope>
    <source>
        <strain evidence="12">11159</strain>
    </source>
</reference>
<keyword evidence="7 9" id="KW-0238">DNA-binding</keyword>
<feature type="domain" description="Helicase C-terminal" evidence="11">
    <location>
        <begin position="809"/>
        <end position="963"/>
    </location>
</feature>
<dbReference type="PROSITE" id="PS51194">
    <property type="entry name" value="HELICASE_CTER"/>
    <property type="match status" value="1"/>
</dbReference>
<dbReference type="InterPro" id="IPR011545">
    <property type="entry name" value="DEAD/DEAH_box_helicase_dom"/>
</dbReference>
<dbReference type="HAMAP" id="MF_00969">
    <property type="entry name" value="TRCF"/>
    <property type="match status" value="1"/>
</dbReference>
<dbReference type="CDD" id="cd17991">
    <property type="entry name" value="DEXHc_TRCF"/>
    <property type="match status" value="1"/>
</dbReference>
<dbReference type="PANTHER" id="PTHR47964:SF1">
    <property type="entry name" value="ATP-DEPENDENT DNA HELICASE HOMOLOG RECG, CHLOROPLASTIC"/>
    <property type="match status" value="1"/>
</dbReference>
<protein>
    <recommendedName>
        <fullName evidence="9">Transcription-repair-coupling factor</fullName>
        <shortName evidence="9">TRCF</shortName>
        <ecNumber evidence="9">3.6.4.-</ecNumber>
    </recommendedName>
</protein>
<keyword evidence="8 9" id="KW-0234">DNA repair</keyword>
<dbReference type="Gene3D" id="3.30.2060.10">
    <property type="entry name" value="Penicillin-binding protein 1b domain"/>
    <property type="match status" value="1"/>
</dbReference>
<dbReference type="InterPro" id="IPR005118">
    <property type="entry name" value="TRCF_C"/>
</dbReference>
<evidence type="ECO:0000256" key="8">
    <source>
        <dbReference type="ARBA" id="ARBA00023204"/>
    </source>
</evidence>
<comment type="similarity">
    <text evidence="9">In the N-terminal section; belongs to the UvrB family.</text>
</comment>
<dbReference type="Gene3D" id="2.40.10.170">
    <property type="match status" value="1"/>
</dbReference>
<evidence type="ECO:0000256" key="3">
    <source>
        <dbReference type="ARBA" id="ARBA00022763"/>
    </source>
</evidence>
<dbReference type="GO" id="GO:0016787">
    <property type="term" value="F:hydrolase activity"/>
    <property type="evidence" value="ECO:0007669"/>
    <property type="project" value="UniProtKB-KW"/>
</dbReference>
<proteinExistence type="inferred from homology"/>
<evidence type="ECO:0000256" key="6">
    <source>
        <dbReference type="ARBA" id="ARBA00022840"/>
    </source>
</evidence>
<evidence type="ECO:0000313" key="13">
    <source>
        <dbReference type="Proteomes" id="UP000823613"/>
    </source>
</evidence>
<dbReference type="InterPro" id="IPR047112">
    <property type="entry name" value="RecG/Mfd"/>
</dbReference>
<keyword evidence="6 9" id="KW-0067">ATP-binding</keyword>
<keyword evidence="5" id="KW-0347">Helicase</keyword>
<dbReference type="Pfam" id="PF17757">
    <property type="entry name" value="UvrB_inter"/>
    <property type="match status" value="1"/>
</dbReference>
<dbReference type="Gene3D" id="3.90.1150.50">
    <property type="entry name" value="Transcription-repair-coupling factor, D7 domain"/>
    <property type="match status" value="1"/>
</dbReference>
<reference evidence="12" key="1">
    <citation type="submission" date="2020-10" db="EMBL/GenBank/DDBJ databases">
        <authorList>
            <person name="Gilroy R."/>
        </authorList>
    </citation>
    <scope>NUCLEOTIDE SEQUENCE</scope>
    <source>
        <strain evidence="12">11159</strain>
    </source>
</reference>
<evidence type="ECO:0000256" key="9">
    <source>
        <dbReference type="HAMAP-Rule" id="MF_00969"/>
    </source>
</evidence>
<dbReference type="InterPro" id="IPR037235">
    <property type="entry name" value="TRCF-like_C_D7"/>
</dbReference>
<dbReference type="GO" id="GO:0005524">
    <property type="term" value="F:ATP binding"/>
    <property type="evidence" value="ECO:0007669"/>
    <property type="project" value="UniProtKB-UniRule"/>
</dbReference>
<dbReference type="PANTHER" id="PTHR47964">
    <property type="entry name" value="ATP-DEPENDENT DNA HELICASE HOMOLOG RECG, CHLOROPLASTIC"/>
    <property type="match status" value="1"/>
</dbReference>
<dbReference type="GO" id="GO:0000716">
    <property type="term" value="P:transcription-coupled nucleotide-excision repair, DNA damage recognition"/>
    <property type="evidence" value="ECO:0007669"/>
    <property type="project" value="UniProtKB-UniRule"/>
</dbReference>
<dbReference type="GO" id="GO:0005737">
    <property type="term" value="C:cytoplasm"/>
    <property type="evidence" value="ECO:0007669"/>
    <property type="project" value="UniProtKB-SubCell"/>
</dbReference>
<keyword evidence="2 9" id="KW-0547">Nucleotide-binding</keyword>
<dbReference type="InterPro" id="IPR001650">
    <property type="entry name" value="Helicase_C-like"/>
</dbReference>
<gene>
    <name evidence="9 12" type="primary">mfd</name>
    <name evidence="12" type="ORF">IAC58_04930</name>
</gene>
<sequence length="1165" mass="134669">MNKINLVNYPISLIPKSTNIENFYISDPIVGTIFLAYKLYYESDENIFIFTQNNNESIKIFNSLITLIDSNDVIEVPSDELIRVEYLSQSKEMLAQQVLAVYKLTSAKHKVIIASTQSIFRFYPSKKLFLDSCFELKKGQEIDINLVKNKLQKIGYTKINKIDQSLQYASRGDILDVYSLNYDDPIRIEFFGDEIESIRQFKIDTQTSFKELESVKILPASLNLLTENEFLNAENKIMKQYESDISLIKDEDYKNRLLENTKDDLELLKTCDFSNKFYKYIGFLQGIHYNLTNFVDSYNVIITSQTGFNESKDNLEKTSIKFLMELHNTAKAISHLEYFSIKTPIYKNAKQRFILDEIFSNQKDIINLEIKKPSLIATKQSFAVNLFKTYLEMNYKVFCLLQDPINYKKTIELLKSLGYVYKEINNINIDLEDDVSIYIINSSINLSYEITKERIAVLTEKELYGMKRHTSTFQNAFKEGKIIGGYEELEPGDYVVHENYGIGKFVGITTLEINNIHQDYMEIHYAKDEKLFVPLYQFNLVRKYIGREGRVPRLSTLNSSQWAKTKQKIKERVNELADRLLLLYQERQKIKGFAFKIEDDLQRNFENQFAHELTLDQKKAVSEIKKDMESEVPMDRLLCGDVGFGKTEVAFIAAFKALNNGKQVAMLCPTTLLARQHYEVAIDRFKNFDFGIGLLTRLQKDKTNKDTISKLKNGEINFAIGTHKLLSDKLIFKGLGLLIIDEEQRFGVEQKEKIKEKFTNIDVLTLSATPIPRTLQSTLIGLKTVSTIDTPPKERMPIQTYVIPFDLEVIKELIKRELSRQGQIFYVHNEIASIYNITDKLQAIVPECRIGIIHAKMDKEEIENTMFEFYEGQIDMLVATSIIENGIDVRNANLMLIEDADHFGLAQLYQIKGRVGRGDKMAFAYLMVDEHKKLNENAKKRLKAIQDFTELGSGYKISQRDLLIRGAGDILGPEQAGFIDSIGIDMYIKILNETVEEKKNNETLVRNNKITDIKLDGYIPSTFANNSNKLELYQRILDCKSLDKLNLLKLDIKDIYGKIPDKVETLFIKKEIDIYANDPSIDKIKEFETNIQITLSERFSNINGIASELFTSLIAIIKDISIKYEDRKIKITIYKNKNDYINLLLKILEVVTKLFKLRKGDIDEN</sequence>
<dbReference type="GO" id="GO:0003684">
    <property type="term" value="F:damaged DNA binding"/>
    <property type="evidence" value="ECO:0007669"/>
    <property type="project" value="InterPro"/>
</dbReference>
<evidence type="ECO:0000256" key="5">
    <source>
        <dbReference type="ARBA" id="ARBA00022806"/>
    </source>
</evidence>
<evidence type="ECO:0000256" key="7">
    <source>
        <dbReference type="ARBA" id="ARBA00023125"/>
    </source>
</evidence>
<dbReference type="GO" id="GO:0006355">
    <property type="term" value="P:regulation of DNA-templated transcription"/>
    <property type="evidence" value="ECO:0007669"/>
    <property type="project" value="UniProtKB-UniRule"/>
</dbReference>
<dbReference type="SMART" id="SM00490">
    <property type="entry name" value="HELICc"/>
    <property type="match status" value="1"/>
</dbReference>
<evidence type="ECO:0000256" key="4">
    <source>
        <dbReference type="ARBA" id="ARBA00022801"/>
    </source>
</evidence>
<dbReference type="SUPFAM" id="SSF141259">
    <property type="entry name" value="CarD-like"/>
    <property type="match status" value="1"/>
</dbReference>
<accession>A0A9D9DHP9</accession>
<dbReference type="Pfam" id="PF02559">
    <property type="entry name" value="CarD_TRCF_RID"/>
    <property type="match status" value="1"/>
</dbReference>